<proteinExistence type="inferred from homology"/>
<keyword evidence="5" id="KW-0812">Transmembrane</keyword>
<feature type="region of interest" description="Disordered" evidence="4">
    <location>
        <begin position="820"/>
        <end position="858"/>
    </location>
</feature>
<evidence type="ECO:0000256" key="1">
    <source>
        <dbReference type="ARBA" id="ARBA00005964"/>
    </source>
</evidence>
<evidence type="ECO:0000313" key="8">
    <source>
        <dbReference type="EMBL" id="TRY67295.1"/>
    </source>
</evidence>
<sequence length="985" mass="110569">MTLKLRSSVICLILVVVLIGDHLISCTSAQQPSEIVHTRQGKVRGLTLAFQNHDKEVLVDRFTGIPFAAPPVGSLRYMPPVSTPPWREVRNVSQFRPVCPQVFPNHLINQSIASQGRDKEFETLRQELESQSEDCLYLNVFARHRDGPLALLLPVLVFIHGENNYEWGSGNLYNGNALSAVADVIVVTINYRLGVLGKGDPQKYLLTLAGSGFLDANIDDDSKSPGNLGILDQIAALHWVQENIRGFGGDASNVTLVGHGKGAACVHFLMTSEALPRGMKQDPLFDGLKVTWLTICISTYIHNVVRTLFKRVMLLSGSAIAPYSLSKNSSQVTMELGQTLNCSVTSPSTLLQCLRAIPLYHLMTSAAKLRDNPSIFHEMPVWGPSLDGVVVHSFQHRINEYLERMSKYDLILGLGSADALVLLNERQVQYGIDNKERNRILSDFVTTTYPVHQREIFSVIMTHYTNWENPSLRPVELRDELVAALNDALFGAPIIETGDYHSSINDKSWFFVFDYQSKGSSYRQRQGSVFGEQLKYIFGEPLLNRKTYTDGERKLSEIVMNYIGNFIHNGFFNECWLAFPVAVCPTSLIPLSVQFDAKFLQRRASLIDIQSQPKIALKIIHWLYVYTYFHRNPNTGQDGQMSRDSPLDWPRYDPNEKKYLHIGLKLRQRNFYRADKIALWVNLIPDLLNAALANKHYEENEINHYNDFMTNYHSYFEILNFIPNLKLVTQWGSTPSSSEVLWPSILDKNKYHNLNETTHGGGKLISGVNATVMVQNAKSLSNYSTALSVTIAIGCSLLVLNVLIFAAVYYQKDRYHDPCDSKLDGSLRNSSSRESLMPPSISQTLEKPRRPSFTDEMPNTNNHSIPELSGKHDHALPGVSSILRKSALKVATLPPPQFADHPPSQHGPVGGIQTLPRKMMIASHSGSQRNSYDDAPPPMFYGKLPHNGCVTLPLKSSLKKKSAQGDFPTPWPEDQEEPNLDELRV</sequence>
<evidence type="ECO:0000256" key="6">
    <source>
        <dbReference type="SAM" id="SignalP"/>
    </source>
</evidence>
<organism evidence="8 9">
    <name type="scientific">Tigriopus californicus</name>
    <name type="common">Marine copepod</name>
    <dbReference type="NCBI Taxonomy" id="6832"/>
    <lineage>
        <taxon>Eukaryota</taxon>
        <taxon>Metazoa</taxon>
        <taxon>Ecdysozoa</taxon>
        <taxon>Arthropoda</taxon>
        <taxon>Crustacea</taxon>
        <taxon>Multicrustacea</taxon>
        <taxon>Hexanauplia</taxon>
        <taxon>Copepoda</taxon>
        <taxon>Harpacticoida</taxon>
        <taxon>Harpacticidae</taxon>
        <taxon>Tigriopus</taxon>
    </lineage>
</organism>
<feature type="compositionally biased region" description="Polar residues" evidence="4">
    <location>
        <begin position="827"/>
        <end position="845"/>
    </location>
</feature>
<evidence type="ECO:0000256" key="3">
    <source>
        <dbReference type="ARBA" id="ARBA00023180"/>
    </source>
</evidence>
<dbReference type="AlphaFoldDB" id="A0A553NPE3"/>
<feature type="signal peptide" evidence="6">
    <location>
        <begin position="1"/>
        <end position="29"/>
    </location>
</feature>
<reference evidence="8 9" key="1">
    <citation type="journal article" date="2018" name="Nat. Ecol. Evol.">
        <title>Genomic signatures of mitonuclear coevolution across populations of Tigriopus californicus.</title>
        <authorList>
            <person name="Barreto F.S."/>
            <person name="Watson E.T."/>
            <person name="Lima T.G."/>
            <person name="Willett C.S."/>
            <person name="Edmands S."/>
            <person name="Li W."/>
            <person name="Burton R.S."/>
        </authorList>
    </citation>
    <scope>NUCLEOTIDE SEQUENCE [LARGE SCALE GENOMIC DNA]</scope>
    <source>
        <strain evidence="8 9">San Diego</strain>
    </source>
</reference>
<protein>
    <recommendedName>
        <fullName evidence="7">Carboxylesterase type B domain-containing protein</fullName>
    </recommendedName>
</protein>
<dbReference type="PROSITE" id="PS00941">
    <property type="entry name" value="CARBOXYLESTERASE_B_2"/>
    <property type="match status" value="1"/>
</dbReference>
<evidence type="ECO:0000256" key="5">
    <source>
        <dbReference type="SAM" id="Phobius"/>
    </source>
</evidence>
<accession>A0A553NPE3</accession>
<feature type="chain" id="PRO_5021878666" description="Carboxylesterase type B domain-containing protein" evidence="6">
    <location>
        <begin position="30"/>
        <end position="985"/>
    </location>
</feature>
<feature type="transmembrane region" description="Helical" evidence="5">
    <location>
        <begin position="786"/>
        <end position="810"/>
    </location>
</feature>
<dbReference type="Pfam" id="PF00135">
    <property type="entry name" value="COesterase"/>
    <property type="match status" value="2"/>
</dbReference>
<comment type="caution">
    <text evidence="8">The sequence shown here is derived from an EMBL/GenBank/DDBJ whole genome shotgun (WGS) entry which is preliminary data.</text>
</comment>
<keyword evidence="5" id="KW-1133">Transmembrane helix</keyword>
<dbReference type="OMA" id="HQQHMQN"/>
<name>A0A553NPE3_TIGCA</name>
<keyword evidence="5" id="KW-0472">Membrane</keyword>
<dbReference type="EMBL" id="VCGU01000011">
    <property type="protein sequence ID" value="TRY67295.1"/>
    <property type="molecule type" value="Genomic_DNA"/>
</dbReference>
<feature type="region of interest" description="Disordered" evidence="4">
    <location>
        <begin position="955"/>
        <end position="985"/>
    </location>
</feature>
<feature type="domain" description="Carboxylesterase type B" evidence="7">
    <location>
        <begin position="302"/>
        <end position="680"/>
    </location>
</feature>
<evidence type="ECO:0000259" key="7">
    <source>
        <dbReference type="Pfam" id="PF00135"/>
    </source>
</evidence>
<feature type="compositionally biased region" description="Acidic residues" evidence="4">
    <location>
        <begin position="973"/>
        <end position="985"/>
    </location>
</feature>
<evidence type="ECO:0000256" key="2">
    <source>
        <dbReference type="ARBA" id="ARBA00022729"/>
    </source>
</evidence>
<keyword evidence="2 6" id="KW-0732">Signal</keyword>
<dbReference type="InterPro" id="IPR029058">
    <property type="entry name" value="AB_hydrolase_fold"/>
</dbReference>
<dbReference type="InterPro" id="IPR019819">
    <property type="entry name" value="Carboxylesterase_B_CS"/>
</dbReference>
<keyword evidence="9" id="KW-1185">Reference proteome</keyword>
<dbReference type="PANTHER" id="PTHR43903">
    <property type="entry name" value="NEUROLIGIN"/>
    <property type="match status" value="1"/>
</dbReference>
<dbReference type="SUPFAM" id="SSF53474">
    <property type="entry name" value="alpha/beta-Hydrolases"/>
    <property type="match status" value="1"/>
</dbReference>
<dbReference type="STRING" id="6832.A0A553NPE3"/>
<evidence type="ECO:0000256" key="4">
    <source>
        <dbReference type="SAM" id="MobiDB-lite"/>
    </source>
</evidence>
<dbReference type="Proteomes" id="UP000318571">
    <property type="component" value="Chromosome 4"/>
</dbReference>
<dbReference type="Gene3D" id="3.40.50.1820">
    <property type="entry name" value="alpha/beta hydrolase"/>
    <property type="match status" value="1"/>
</dbReference>
<comment type="similarity">
    <text evidence="1">Belongs to the type-B carboxylesterase/lipase family.</text>
</comment>
<keyword evidence="3" id="KW-0325">Glycoprotein</keyword>
<dbReference type="InterPro" id="IPR051093">
    <property type="entry name" value="Neuroligin/BSAL"/>
</dbReference>
<evidence type="ECO:0000313" key="9">
    <source>
        <dbReference type="Proteomes" id="UP000318571"/>
    </source>
</evidence>
<feature type="domain" description="Carboxylesterase type B" evidence="7">
    <location>
        <begin position="33"/>
        <end position="274"/>
    </location>
</feature>
<gene>
    <name evidence="8" type="ORF">TCAL_04350</name>
</gene>
<dbReference type="InterPro" id="IPR002018">
    <property type="entry name" value="CarbesteraseB"/>
</dbReference>